<dbReference type="SMART" id="SM00198">
    <property type="entry name" value="SCP"/>
    <property type="match status" value="1"/>
</dbReference>
<evidence type="ECO:0000259" key="2">
    <source>
        <dbReference type="SMART" id="SM00198"/>
    </source>
</evidence>
<dbReference type="InterPro" id="IPR014044">
    <property type="entry name" value="CAP_dom"/>
</dbReference>
<proteinExistence type="predicted"/>
<dbReference type="PRINTS" id="PR00837">
    <property type="entry name" value="V5TPXLIKE"/>
</dbReference>
<reference evidence="3 4" key="1">
    <citation type="journal article" date="2020" name="Phytopathology">
        <title>Genome Sequence Resources of Colletotrichum truncatum, C. plurivorum, C. musicola, and C. sojae: Four Species Pathogenic to Soybean (Glycine max).</title>
        <authorList>
            <person name="Rogerio F."/>
            <person name="Boufleur T.R."/>
            <person name="Ciampi-Guillardi M."/>
            <person name="Sukno S.A."/>
            <person name="Thon M.R."/>
            <person name="Massola Junior N.S."/>
            <person name="Baroncelli R."/>
        </authorList>
    </citation>
    <scope>NUCLEOTIDE SEQUENCE [LARGE SCALE GENOMIC DNA]</scope>
    <source>
        <strain evidence="3 4">LFN0009</strain>
    </source>
</reference>
<evidence type="ECO:0000313" key="4">
    <source>
        <dbReference type="Proteomes" id="UP000652219"/>
    </source>
</evidence>
<dbReference type="Gene3D" id="3.40.33.10">
    <property type="entry name" value="CAP"/>
    <property type="match status" value="1"/>
</dbReference>
<accession>A0A8H6MK28</accession>
<dbReference type="InterPro" id="IPR001283">
    <property type="entry name" value="CRISP-related"/>
</dbReference>
<name>A0A8H6MK28_9PEZI</name>
<dbReference type="CDD" id="cd05382">
    <property type="entry name" value="CAP_GAPR1-like"/>
    <property type="match status" value="1"/>
</dbReference>
<evidence type="ECO:0000313" key="3">
    <source>
        <dbReference type="EMBL" id="KAF6793770.1"/>
    </source>
</evidence>
<feature type="domain" description="SCP" evidence="2">
    <location>
        <begin position="117"/>
        <end position="254"/>
    </location>
</feature>
<dbReference type="Proteomes" id="UP000652219">
    <property type="component" value="Unassembled WGS sequence"/>
</dbReference>
<dbReference type="AlphaFoldDB" id="A0A8H6MK28"/>
<sequence length="254" mass="26421">MIFPLAPTGLVALLASQVAGDVAVLSTTLSTALPTTAVGSPALITTSFLTSTATVTTTVSIANVSSSFNISLSRTWTTSTLSSSSSSSSLPVSITPSSTVAAPAESSSAAPVPGLNPDQQKALDMHNAARRAVGNAPLAWSAELAADAQVYAEKLTAIGGLEHDEENDSQGENLYYHFGSSDPPYTSATTWWLNEITLYDGQPIPESSPKGTFEDYGHYTQAVWHETEEVGMAIANSGDGRTYVVARYSPAGNV</sequence>
<dbReference type="PANTHER" id="PTHR10334">
    <property type="entry name" value="CYSTEINE-RICH SECRETORY PROTEIN-RELATED"/>
    <property type="match status" value="1"/>
</dbReference>
<dbReference type="Pfam" id="PF00188">
    <property type="entry name" value="CAP"/>
    <property type="match status" value="1"/>
</dbReference>
<organism evidence="3 4">
    <name type="scientific">Colletotrichum sojae</name>
    <dbReference type="NCBI Taxonomy" id="2175907"/>
    <lineage>
        <taxon>Eukaryota</taxon>
        <taxon>Fungi</taxon>
        <taxon>Dikarya</taxon>
        <taxon>Ascomycota</taxon>
        <taxon>Pezizomycotina</taxon>
        <taxon>Sordariomycetes</taxon>
        <taxon>Hypocreomycetidae</taxon>
        <taxon>Glomerellales</taxon>
        <taxon>Glomerellaceae</taxon>
        <taxon>Colletotrichum</taxon>
        <taxon>Colletotrichum orchidearum species complex</taxon>
    </lineage>
</organism>
<feature type="signal peptide" evidence="1">
    <location>
        <begin position="1"/>
        <end position="20"/>
    </location>
</feature>
<dbReference type="EMBL" id="WIGN01000424">
    <property type="protein sequence ID" value="KAF6793770.1"/>
    <property type="molecule type" value="Genomic_DNA"/>
</dbReference>
<feature type="chain" id="PRO_5034707646" evidence="1">
    <location>
        <begin position="21"/>
        <end position="254"/>
    </location>
</feature>
<comment type="caution">
    <text evidence="3">The sequence shown here is derived from an EMBL/GenBank/DDBJ whole genome shotgun (WGS) entry which is preliminary data.</text>
</comment>
<keyword evidence="4" id="KW-1185">Reference proteome</keyword>
<gene>
    <name evidence="3" type="ORF">CSOJ01_13844</name>
</gene>
<evidence type="ECO:0000256" key="1">
    <source>
        <dbReference type="SAM" id="SignalP"/>
    </source>
</evidence>
<keyword evidence="1" id="KW-0732">Signal</keyword>
<dbReference type="InterPro" id="IPR035940">
    <property type="entry name" value="CAP_sf"/>
</dbReference>
<dbReference type="SUPFAM" id="SSF55797">
    <property type="entry name" value="PR-1-like"/>
    <property type="match status" value="1"/>
</dbReference>
<dbReference type="InterPro" id="IPR034113">
    <property type="entry name" value="SCP_GAPR1-like"/>
</dbReference>
<protein>
    <submittedName>
        <fullName evidence="3">Scp-like extracellular</fullName>
    </submittedName>
</protein>